<dbReference type="WBParaSite" id="MCU_007606-RA">
    <property type="protein sequence ID" value="MCU_007606-RA"/>
    <property type="gene ID" value="MCU_007606"/>
</dbReference>
<accession>A0A5K3FI98</accession>
<reference evidence="1" key="1">
    <citation type="submission" date="2019-11" db="UniProtKB">
        <authorList>
            <consortium name="WormBaseParasite"/>
        </authorList>
    </citation>
    <scope>IDENTIFICATION</scope>
</reference>
<proteinExistence type="predicted"/>
<name>A0A5K3FI98_MESCO</name>
<evidence type="ECO:0000313" key="1">
    <source>
        <dbReference type="WBParaSite" id="MCU_007606-RA"/>
    </source>
</evidence>
<sequence length="88" mass="9685">MGSLTGNFKAELRSIPIRTSRLLPVWRLLPSVVVLGVGQHIIRSVVCFGVASYLKRDEESEQLDAEATDSRSRVVTAKMVSSPSCIRL</sequence>
<protein>
    <submittedName>
        <fullName evidence="1">Uncharacterized protein</fullName>
    </submittedName>
</protein>
<dbReference type="AlphaFoldDB" id="A0A5K3FI98"/>
<organism evidence="1">
    <name type="scientific">Mesocestoides corti</name>
    <name type="common">Flatworm</name>
    <dbReference type="NCBI Taxonomy" id="53468"/>
    <lineage>
        <taxon>Eukaryota</taxon>
        <taxon>Metazoa</taxon>
        <taxon>Spiralia</taxon>
        <taxon>Lophotrochozoa</taxon>
        <taxon>Platyhelminthes</taxon>
        <taxon>Cestoda</taxon>
        <taxon>Eucestoda</taxon>
        <taxon>Cyclophyllidea</taxon>
        <taxon>Mesocestoididae</taxon>
        <taxon>Mesocestoides</taxon>
    </lineage>
</organism>